<evidence type="ECO:0000313" key="9">
    <source>
        <dbReference type="EMBL" id="SUX17809.1"/>
    </source>
</evidence>
<evidence type="ECO:0000256" key="2">
    <source>
        <dbReference type="ARBA" id="ARBA00018953"/>
    </source>
</evidence>
<dbReference type="Gene3D" id="3.40.366.10">
    <property type="entry name" value="Malonyl-Coenzyme A Acyl Carrier Protein, domain 2"/>
    <property type="match status" value="1"/>
</dbReference>
<dbReference type="PANTHER" id="PTHR42681">
    <property type="entry name" value="MALONYL-COA-ACYL CARRIER PROTEIN TRANSACYLASE, MITOCHONDRIAL"/>
    <property type="match status" value="1"/>
</dbReference>
<dbReference type="SUPFAM" id="SSF52151">
    <property type="entry name" value="FabD/lysophospholipase-like"/>
    <property type="match status" value="1"/>
</dbReference>
<dbReference type="InterPro" id="IPR024925">
    <property type="entry name" value="Malonyl_CoA-ACP_transAc"/>
</dbReference>
<evidence type="ECO:0000256" key="4">
    <source>
        <dbReference type="ARBA" id="ARBA00023315"/>
    </source>
</evidence>
<comment type="similarity">
    <text evidence="6">Belongs to the fabD family.</text>
</comment>
<dbReference type="InterPro" id="IPR014043">
    <property type="entry name" value="Acyl_transferase_dom"/>
</dbReference>
<dbReference type="PANTHER" id="PTHR42681:SF1">
    <property type="entry name" value="MALONYL-COA-ACYL CARRIER PROTEIN TRANSACYLASE, MITOCHONDRIAL"/>
    <property type="match status" value="1"/>
</dbReference>
<dbReference type="InterPro" id="IPR016036">
    <property type="entry name" value="Malonyl_transacylase_ACP-bd"/>
</dbReference>
<dbReference type="InterPro" id="IPR016035">
    <property type="entry name" value="Acyl_Trfase/lysoPLipase"/>
</dbReference>
<evidence type="ECO:0000256" key="1">
    <source>
        <dbReference type="ARBA" id="ARBA00013258"/>
    </source>
</evidence>
<proteinExistence type="inferred from homology"/>
<organism evidence="9 10">
    <name type="scientific">Cardiobacterium valvarum</name>
    <dbReference type="NCBI Taxonomy" id="194702"/>
    <lineage>
        <taxon>Bacteria</taxon>
        <taxon>Pseudomonadati</taxon>
        <taxon>Pseudomonadota</taxon>
        <taxon>Gammaproteobacteria</taxon>
        <taxon>Cardiobacteriales</taxon>
        <taxon>Cardiobacteriaceae</taxon>
        <taxon>Cardiobacterium</taxon>
    </lineage>
</organism>
<sequence>MTTIALIFPGQGSQSAGMLKELATVYPAVQRRFVEASDVLGLNLWHISQENPSGELDQTAITQPALLAAGIACADILHETCGITASYMAGHSLGEYTALCAASAMTFAEAIQLVHMRGKIMQEAVATGEGAMAAILGLDDEDVISVCNRTPGKVSAANFNSPGQVVIAGEAKAVATAIENAKLAGAKRAVPLTVSVPSHCELMRAAAAQLSLHLNKINWQPTNAVIIHNVDAKPRDTATGVEIALGAQLYQPVRWVDCIEALAAHGADLFIEAGPGKVLTGLNKRINKNLRTIAFDHPDSVAAVRQALETA</sequence>
<evidence type="ECO:0000256" key="7">
    <source>
        <dbReference type="PIRSR" id="PIRSR000446-1"/>
    </source>
</evidence>
<reference evidence="9 10" key="1">
    <citation type="submission" date="2018-06" db="EMBL/GenBank/DDBJ databases">
        <authorList>
            <consortium name="Pathogen Informatics"/>
            <person name="Doyle S."/>
        </authorList>
    </citation>
    <scope>NUCLEOTIDE SEQUENCE [LARGE SCALE GENOMIC DNA]</scope>
    <source>
        <strain evidence="9 10">NCTC13294</strain>
    </source>
</reference>
<dbReference type="NCBIfam" id="TIGR00128">
    <property type="entry name" value="fabD"/>
    <property type="match status" value="1"/>
</dbReference>
<dbReference type="Pfam" id="PF00698">
    <property type="entry name" value="Acyl_transf_1"/>
    <property type="match status" value="1"/>
</dbReference>
<dbReference type="AlphaFoldDB" id="A0A381DXI8"/>
<evidence type="ECO:0000259" key="8">
    <source>
        <dbReference type="SMART" id="SM00827"/>
    </source>
</evidence>
<dbReference type="SMART" id="SM00827">
    <property type="entry name" value="PKS_AT"/>
    <property type="match status" value="1"/>
</dbReference>
<dbReference type="SUPFAM" id="SSF55048">
    <property type="entry name" value="Probable ACP-binding domain of malonyl-CoA ACP transacylase"/>
    <property type="match status" value="1"/>
</dbReference>
<dbReference type="PIRSF" id="PIRSF000446">
    <property type="entry name" value="Mct"/>
    <property type="match status" value="1"/>
</dbReference>
<evidence type="ECO:0000256" key="6">
    <source>
        <dbReference type="PIRNR" id="PIRNR000446"/>
    </source>
</evidence>
<evidence type="ECO:0000256" key="5">
    <source>
        <dbReference type="ARBA" id="ARBA00048462"/>
    </source>
</evidence>
<feature type="active site" evidence="7">
    <location>
        <position position="199"/>
    </location>
</feature>
<dbReference type="GO" id="GO:0006633">
    <property type="term" value="P:fatty acid biosynthetic process"/>
    <property type="evidence" value="ECO:0007669"/>
    <property type="project" value="TreeGrafter"/>
</dbReference>
<dbReference type="Gene3D" id="3.30.70.250">
    <property type="entry name" value="Malonyl-CoA ACP transacylase, ACP-binding"/>
    <property type="match status" value="1"/>
</dbReference>
<keyword evidence="4 6" id="KW-0012">Acyltransferase</keyword>
<protein>
    <recommendedName>
        <fullName evidence="2 6">Malonyl CoA-acyl carrier protein transacylase</fullName>
        <ecNumber evidence="1 6">2.3.1.39</ecNumber>
    </recommendedName>
</protein>
<keyword evidence="3 6" id="KW-0808">Transferase</keyword>
<dbReference type="EMBL" id="UFUW01000001">
    <property type="protein sequence ID" value="SUX17809.1"/>
    <property type="molecule type" value="Genomic_DNA"/>
</dbReference>
<dbReference type="GO" id="GO:0005829">
    <property type="term" value="C:cytosol"/>
    <property type="evidence" value="ECO:0007669"/>
    <property type="project" value="TreeGrafter"/>
</dbReference>
<feature type="active site" evidence="7">
    <location>
        <position position="92"/>
    </location>
</feature>
<dbReference type="InterPro" id="IPR001227">
    <property type="entry name" value="Ac_transferase_dom_sf"/>
</dbReference>
<name>A0A381DXI8_9GAMM</name>
<dbReference type="FunFam" id="3.30.70.250:FF:000001">
    <property type="entry name" value="Malonyl CoA-acyl carrier protein transacylase"/>
    <property type="match status" value="1"/>
</dbReference>
<comment type="catalytic activity">
    <reaction evidence="5 6">
        <text>holo-[ACP] + malonyl-CoA = malonyl-[ACP] + CoA</text>
        <dbReference type="Rhea" id="RHEA:41792"/>
        <dbReference type="Rhea" id="RHEA-COMP:9623"/>
        <dbReference type="Rhea" id="RHEA-COMP:9685"/>
        <dbReference type="ChEBI" id="CHEBI:57287"/>
        <dbReference type="ChEBI" id="CHEBI:57384"/>
        <dbReference type="ChEBI" id="CHEBI:64479"/>
        <dbReference type="ChEBI" id="CHEBI:78449"/>
        <dbReference type="EC" id="2.3.1.39"/>
    </reaction>
</comment>
<dbReference type="Proteomes" id="UP000254572">
    <property type="component" value="Unassembled WGS sequence"/>
</dbReference>
<dbReference type="InterPro" id="IPR004410">
    <property type="entry name" value="Malonyl_CoA-ACP_transAc_FabD"/>
</dbReference>
<dbReference type="OrthoDB" id="9808564at2"/>
<gene>
    <name evidence="9" type="primary">fabD</name>
    <name evidence="9" type="ORF">NCTC13294_00134</name>
</gene>
<evidence type="ECO:0000313" key="10">
    <source>
        <dbReference type="Proteomes" id="UP000254572"/>
    </source>
</evidence>
<feature type="domain" description="Malonyl-CoA:ACP transacylase (MAT)" evidence="8">
    <location>
        <begin position="7"/>
        <end position="308"/>
    </location>
</feature>
<dbReference type="GO" id="GO:0004314">
    <property type="term" value="F:[acyl-carrier-protein] S-malonyltransferase activity"/>
    <property type="evidence" value="ECO:0007669"/>
    <property type="project" value="UniProtKB-EC"/>
</dbReference>
<dbReference type="EC" id="2.3.1.39" evidence="1 6"/>
<dbReference type="InterPro" id="IPR050858">
    <property type="entry name" value="Mal-CoA-ACP_Trans/PKS_FabD"/>
</dbReference>
<dbReference type="RefSeq" id="WP_115610474.1">
    <property type="nucleotide sequence ID" value="NZ_JBHLZC010000001.1"/>
</dbReference>
<evidence type="ECO:0000256" key="3">
    <source>
        <dbReference type="ARBA" id="ARBA00022679"/>
    </source>
</evidence>
<accession>A0A381DXI8</accession>
<keyword evidence="10" id="KW-1185">Reference proteome</keyword>